<gene>
    <name evidence="1" type="ORF">IE53DRAFT_287197</name>
</gene>
<evidence type="ECO:0000313" key="2">
    <source>
        <dbReference type="Proteomes" id="UP000245626"/>
    </source>
</evidence>
<evidence type="ECO:0000313" key="1">
    <source>
        <dbReference type="EMBL" id="PWN46865.1"/>
    </source>
</evidence>
<accession>A0ACD0NM57</accession>
<protein>
    <submittedName>
        <fullName evidence="1">Oxidoreductase</fullName>
    </submittedName>
</protein>
<proteinExistence type="predicted"/>
<reference evidence="1 2" key="1">
    <citation type="journal article" date="2018" name="Mol. Biol. Evol.">
        <title>Broad Genomic Sampling Reveals a Smut Pathogenic Ancestry of the Fungal Clade Ustilaginomycotina.</title>
        <authorList>
            <person name="Kijpornyongpan T."/>
            <person name="Mondo S.J."/>
            <person name="Barry K."/>
            <person name="Sandor L."/>
            <person name="Lee J."/>
            <person name="Lipzen A."/>
            <person name="Pangilinan J."/>
            <person name="LaButti K."/>
            <person name="Hainaut M."/>
            <person name="Henrissat B."/>
            <person name="Grigoriev I.V."/>
            <person name="Spatafora J.W."/>
            <person name="Aime M.C."/>
        </authorList>
    </citation>
    <scope>NUCLEOTIDE SEQUENCE [LARGE SCALE GENOMIC DNA]</scope>
    <source>
        <strain evidence="1 2">SA 807</strain>
    </source>
</reference>
<name>A0ACD0NM57_9BASI</name>
<dbReference type="Proteomes" id="UP000245626">
    <property type="component" value="Unassembled WGS sequence"/>
</dbReference>
<keyword evidence="2" id="KW-1185">Reference proteome</keyword>
<organism evidence="1 2">
    <name type="scientific">Violaceomyces palustris</name>
    <dbReference type="NCBI Taxonomy" id="1673888"/>
    <lineage>
        <taxon>Eukaryota</taxon>
        <taxon>Fungi</taxon>
        <taxon>Dikarya</taxon>
        <taxon>Basidiomycota</taxon>
        <taxon>Ustilaginomycotina</taxon>
        <taxon>Ustilaginomycetes</taxon>
        <taxon>Violaceomycetales</taxon>
        <taxon>Violaceomycetaceae</taxon>
        <taxon>Violaceomyces</taxon>
    </lineage>
</organism>
<dbReference type="EMBL" id="KZ820662">
    <property type="protein sequence ID" value="PWN46865.1"/>
    <property type="molecule type" value="Genomic_DNA"/>
</dbReference>
<sequence>MHKSYIVTAGASGIGLATVKLLLSEGHQVTASDINRSGLDSATSPLLSQYGSSRLLVIQADVTQRSSIQELISSHKSHFGSLDGFANVAGTGGHRIGQETIQETLDEEYDFIMDLNVRGLFHVLSEILRPGVLTSEPGGNSSIVHVTSMFGDRGFSHGAVFAAGKHAANGMVRSAAIECGPRGIRVNAVLPGPINTPMHQATKEGSGKDPVPNLPLQRNGEPGEVASVISFLLSEKASYVTGALWTIDGGANA</sequence>